<dbReference type="GO" id="GO:0006094">
    <property type="term" value="P:gluconeogenesis"/>
    <property type="evidence" value="ECO:0007669"/>
    <property type="project" value="UniProtKB-UniPathway"/>
</dbReference>
<dbReference type="PATRIC" id="fig|1619042.3.peg.497"/>
<comment type="catalytic activity">
    <reaction evidence="3">
        <text>D-glyceraldehyde 3-phosphate = dihydroxyacetone phosphate</text>
        <dbReference type="Rhea" id="RHEA:18585"/>
        <dbReference type="ChEBI" id="CHEBI:57642"/>
        <dbReference type="ChEBI" id="CHEBI:59776"/>
        <dbReference type="EC" id="5.3.1.1"/>
    </reaction>
</comment>
<dbReference type="GO" id="GO:0046166">
    <property type="term" value="P:glyceraldehyde-3-phosphate biosynthetic process"/>
    <property type="evidence" value="ECO:0007669"/>
    <property type="project" value="TreeGrafter"/>
</dbReference>
<evidence type="ECO:0000313" key="5">
    <source>
        <dbReference type="Proteomes" id="UP000034175"/>
    </source>
</evidence>
<keyword evidence="3" id="KW-0324">Glycolysis</keyword>
<evidence type="ECO:0000256" key="2">
    <source>
        <dbReference type="ARBA" id="ARBA00023235"/>
    </source>
</evidence>
<dbReference type="Gene3D" id="3.20.20.70">
    <property type="entry name" value="Aldolase class I"/>
    <property type="match status" value="1"/>
</dbReference>
<gene>
    <name evidence="4" type="ORF">UX39_C0016G0006</name>
</gene>
<dbReference type="InterPro" id="IPR035990">
    <property type="entry name" value="TIM_sf"/>
</dbReference>
<protein>
    <recommendedName>
        <fullName evidence="3">Triosephosphate isomerase</fullName>
        <ecNumber evidence="3">5.3.1.1</ecNumber>
    </recommendedName>
</protein>
<dbReference type="UniPathway" id="UPA00138"/>
<comment type="subcellular location">
    <subcellularLocation>
        <location evidence="3">Cytoplasm</location>
    </subcellularLocation>
</comment>
<evidence type="ECO:0000256" key="1">
    <source>
        <dbReference type="ARBA" id="ARBA00007422"/>
    </source>
</evidence>
<dbReference type="GO" id="GO:0019563">
    <property type="term" value="P:glycerol catabolic process"/>
    <property type="evidence" value="ECO:0007669"/>
    <property type="project" value="TreeGrafter"/>
</dbReference>
<name>A0A0G1RYA9_9BACT</name>
<dbReference type="EC" id="5.3.1.1" evidence="3"/>
<keyword evidence="3" id="KW-0963">Cytoplasm</keyword>
<comment type="pathway">
    <text evidence="3">Carbohydrate biosynthesis; gluconeogenesis.</text>
</comment>
<dbReference type="SUPFAM" id="SSF51351">
    <property type="entry name" value="Triosephosphate isomerase (TIM)"/>
    <property type="match status" value="1"/>
</dbReference>
<comment type="caution">
    <text evidence="4">The sequence shown here is derived from an EMBL/GenBank/DDBJ whole genome shotgun (WGS) entry which is preliminary data.</text>
</comment>
<dbReference type="AlphaFoldDB" id="A0A0G1RYA9"/>
<dbReference type="Proteomes" id="UP000034175">
    <property type="component" value="Unassembled WGS sequence"/>
</dbReference>
<dbReference type="UniPathway" id="UPA00109">
    <property type="reaction ID" value="UER00189"/>
</dbReference>
<dbReference type="PROSITE" id="PS51440">
    <property type="entry name" value="TIM_2"/>
    <property type="match status" value="1"/>
</dbReference>
<dbReference type="GO" id="GO:0005829">
    <property type="term" value="C:cytosol"/>
    <property type="evidence" value="ECO:0007669"/>
    <property type="project" value="TreeGrafter"/>
</dbReference>
<dbReference type="GO" id="GO:0004807">
    <property type="term" value="F:triose-phosphate isomerase activity"/>
    <property type="evidence" value="ECO:0007669"/>
    <property type="project" value="UniProtKB-EC"/>
</dbReference>
<evidence type="ECO:0000256" key="3">
    <source>
        <dbReference type="RuleBase" id="RU363013"/>
    </source>
</evidence>
<sequence>MNPETAARAQEIFRAVSRRAKQFKTVDVVICPPIAYLSLFKKPSRKHFFLGVQDVFWERIGAYTGQISPVMALGLGASFAIVGHSERRAQGETDEVVSKKVFSAARSGLRVILCVGERERNSGGAYFEFLKNQIRASLAGARSSDLKKILIAYEPVWAIGRSFKEAMKPADVYEITLFIKKVLTDLFSKDAALSVPILYGGSVNFENAGPIIKEGNVDGLLVGRESLDPENFGKLLSTINESQ</sequence>
<dbReference type="Pfam" id="PF00121">
    <property type="entry name" value="TIM"/>
    <property type="match status" value="1"/>
</dbReference>
<keyword evidence="2 3" id="KW-0413">Isomerase</keyword>
<organism evidence="4 5">
    <name type="scientific">Candidatus Magasanikbacteria bacterium GW2011_GWA2_46_17</name>
    <dbReference type="NCBI Taxonomy" id="1619042"/>
    <lineage>
        <taxon>Bacteria</taxon>
        <taxon>Candidatus Magasanikiibacteriota</taxon>
    </lineage>
</organism>
<dbReference type="CDD" id="cd00311">
    <property type="entry name" value="TIM"/>
    <property type="match status" value="1"/>
</dbReference>
<comment type="subunit">
    <text evidence="3">Homodimer.</text>
</comment>
<dbReference type="InterPro" id="IPR000652">
    <property type="entry name" value="Triosephosphate_isomerase"/>
</dbReference>
<dbReference type="EMBL" id="LCMA01000016">
    <property type="protein sequence ID" value="KKU25885.1"/>
    <property type="molecule type" value="Genomic_DNA"/>
</dbReference>
<proteinExistence type="inferred from homology"/>
<keyword evidence="3" id="KW-0312">Gluconeogenesis</keyword>
<comment type="pathway">
    <text evidence="3">Carbohydrate degradation; glycolysis; D-glyceraldehyde 3-phosphate from glycerone phosphate: step 1/1.</text>
</comment>
<comment type="similarity">
    <text evidence="1 3">Belongs to the triosephosphate isomerase family.</text>
</comment>
<reference evidence="4 5" key="1">
    <citation type="journal article" date="2015" name="Nature">
        <title>rRNA introns, odd ribosomes, and small enigmatic genomes across a large radiation of phyla.</title>
        <authorList>
            <person name="Brown C.T."/>
            <person name="Hug L.A."/>
            <person name="Thomas B.C."/>
            <person name="Sharon I."/>
            <person name="Castelle C.J."/>
            <person name="Singh A."/>
            <person name="Wilkins M.J."/>
            <person name="Williams K.H."/>
            <person name="Banfield J.F."/>
        </authorList>
    </citation>
    <scope>NUCLEOTIDE SEQUENCE [LARGE SCALE GENOMIC DNA]</scope>
</reference>
<dbReference type="PANTHER" id="PTHR21139:SF42">
    <property type="entry name" value="TRIOSEPHOSPHATE ISOMERASE"/>
    <property type="match status" value="1"/>
</dbReference>
<dbReference type="PANTHER" id="PTHR21139">
    <property type="entry name" value="TRIOSEPHOSPHATE ISOMERASE"/>
    <property type="match status" value="1"/>
</dbReference>
<dbReference type="InterPro" id="IPR013785">
    <property type="entry name" value="Aldolase_TIM"/>
</dbReference>
<dbReference type="GO" id="GO:0006096">
    <property type="term" value="P:glycolytic process"/>
    <property type="evidence" value="ECO:0007669"/>
    <property type="project" value="UniProtKB-UniPathway"/>
</dbReference>
<evidence type="ECO:0000313" key="4">
    <source>
        <dbReference type="EMBL" id="KKU25885.1"/>
    </source>
</evidence>
<accession>A0A0G1RYA9</accession>